<evidence type="ECO:0000256" key="4">
    <source>
        <dbReference type="ARBA" id="ARBA00022764"/>
    </source>
</evidence>
<sequence length="451" mass="49988">MKNFRLLKAKNRTCRKFRPNRFTTYRNGLAALMLWLVSVQAQAELMITISEGVESAIPVAVVPFKETGVVPGGDRLSDILRDDLTLSGEFNTLAPAKMLSLPSRGDDVFYRDWRLLGQRYLVVGEVTQQGDRLNARFEVFDVASQQRILGETAGAPVASARSLAHYISDKVYEAITGVPGAFSTRLAYVTLQSNNGQLLYKLQVSDVDGKRARVRLESPEPILSPAWSPDARKLAYVSFETGKPVVYIHELASGQRTAIADFPGLNSAPAWSADGRSLLLTLSKDGNAEIYKMDIASRSLTRLTNHWSIDTEGSWSADGRGFFFTSDRSGGPQIYHMENERAEPRRVTFGSRYNARPRPSDDGRYVYYVHQREGAFHIARTHLETGEETVLTRTQLDESPSVSPNGRMLIYATKQGGRSVLTVITSEGGSSYTLPASEGDVREPAWSPIVR</sequence>
<dbReference type="InterPro" id="IPR007195">
    <property type="entry name" value="TolB_N"/>
</dbReference>
<dbReference type="SUPFAM" id="SSF52964">
    <property type="entry name" value="TolB, N-terminal domain"/>
    <property type="match status" value="1"/>
</dbReference>
<dbReference type="AlphaFoldDB" id="A0A1H2USI6"/>
<dbReference type="SUPFAM" id="SSF69304">
    <property type="entry name" value="Tricorn protease N-terminal domain"/>
    <property type="match status" value="1"/>
</dbReference>
<dbReference type="NCBIfam" id="TIGR02800">
    <property type="entry name" value="propeller_TolB"/>
    <property type="match status" value="1"/>
</dbReference>
<dbReference type="PANTHER" id="PTHR36842">
    <property type="entry name" value="PROTEIN TOLB HOMOLOG"/>
    <property type="match status" value="1"/>
</dbReference>
<evidence type="ECO:0000313" key="8">
    <source>
        <dbReference type="EMBL" id="SDW58928.1"/>
    </source>
</evidence>
<evidence type="ECO:0000313" key="9">
    <source>
        <dbReference type="Proteomes" id="UP000199675"/>
    </source>
</evidence>
<evidence type="ECO:0000256" key="5">
    <source>
        <dbReference type="HAMAP-Rule" id="MF_00671"/>
    </source>
</evidence>
<dbReference type="InterPro" id="IPR014167">
    <property type="entry name" value="Tol-Pal_TolB"/>
</dbReference>
<gene>
    <name evidence="5" type="primary">tolB</name>
    <name evidence="8" type="ORF">SAMN04487960_103203</name>
</gene>
<comment type="function">
    <text evidence="5">Part of the Tol-Pal system, which plays a role in outer membrane invagination during cell division and is important for maintaining outer membrane integrity.</text>
</comment>
<keyword evidence="5" id="KW-0131">Cell cycle</keyword>
<dbReference type="GO" id="GO:0042597">
    <property type="term" value="C:periplasmic space"/>
    <property type="evidence" value="ECO:0007669"/>
    <property type="project" value="UniProtKB-SubCell"/>
</dbReference>
<keyword evidence="5" id="KW-0132">Cell division</keyword>
<comment type="subcellular location">
    <subcellularLocation>
        <location evidence="1 5">Periplasm</location>
    </subcellularLocation>
</comment>
<accession>A0A1H2USI6</accession>
<comment type="similarity">
    <text evidence="2 5">Belongs to the TolB family.</text>
</comment>
<dbReference type="Pfam" id="PF04052">
    <property type="entry name" value="TolB_N"/>
    <property type="match status" value="1"/>
</dbReference>
<keyword evidence="4 5" id="KW-0574">Periplasm</keyword>
<evidence type="ECO:0000259" key="7">
    <source>
        <dbReference type="Pfam" id="PF04052"/>
    </source>
</evidence>
<dbReference type="HAMAP" id="MF_00671">
    <property type="entry name" value="TolB"/>
    <property type="match status" value="1"/>
</dbReference>
<feature type="domain" description="TolB N-terminal" evidence="7">
    <location>
        <begin position="46"/>
        <end position="147"/>
    </location>
</feature>
<evidence type="ECO:0000256" key="1">
    <source>
        <dbReference type="ARBA" id="ARBA00004418"/>
    </source>
</evidence>
<dbReference type="Pfam" id="PF07676">
    <property type="entry name" value="PD40"/>
    <property type="match status" value="5"/>
</dbReference>
<keyword evidence="9" id="KW-1185">Reference proteome</keyword>
<dbReference type="InterPro" id="IPR011042">
    <property type="entry name" value="6-blade_b-propeller_TolB-like"/>
</dbReference>
<evidence type="ECO:0000256" key="6">
    <source>
        <dbReference type="SAM" id="MobiDB-lite"/>
    </source>
</evidence>
<dbReference type="Proteomes" id="UP000199675">
    <property type="component" value="Unassembled WGS sequence"/>
</dbReference>
<proteinExistence type="inferred from homology"/>
<protein>
    <recommendedName>
        <fullName evidence="5">Tol-Pal system protein TolB</fullName>
    </recommendedName>
</protein>
<keyword evidence="3 5" id="KW-0732">Signal</keyword>
<organism evidence="8 9">
    <name type="scientific">Marinobacter mobilis</name>
    <dbReference type="NCBI Taxonomy" id="488533"/>
    <lineage>
        <taxon>Bacteria</taxon>
        <taxon>Pseudomonadati</taxon>
        <taxon>Pseudomonadota</taxon>
        <taxon>Gammaproteobacteria</taxon>
        <taxon>Pseudomonadales</taxon>
        <taxon>Marinobacteraceae</taxon>
        <taxon>Marinobacter</taxon>
    </lineage>
</organism>
<comment type="subunit">
    <text evidence="5">The Tol-Pal system is composed of five core proteins: the inner membrane proteins TolA, TolQ and TolR, the periplasmic protein TolB and the outer membrane protein Pal. They form a network linking the inner and outer membranes and the peptidoglycan layer.</text>
</comment>
<dbReference type="Gene3D" id="2.120.10.30">
    <property type="entry name" value="TolB, C-terminal domain"/>
    <property type="match status" value="1"/>
</dbReference>
<dbReference type="GO" id="GO:0051301">
    <property type="term" value="P:cell division"/>
    <property type="evidence" value="ECO:0007669"/>
    <property type="project" value="UniProtKB-UniRule"/>
</dbReference>
<dbReference type="STRING" id="488533.SAMN04487960_103203"/>
<dbReference type="InterPro" id="IPR011659">
    <property type="entry name" value="WD40"/>
</dbReference>
<name>A0A1H2USI6_9GAMM</name>
<dbReference type="PANTHER" id="PTHR36842:SF1">
    <property type="entry name" value="PROTEIN TOLB"/>
    <property type="match status" value="1"/>
</dbReference>
<reference evidence="8 9" key="1">
    <citation type="submission" date="2016-10" db="EMBL/GenBank/DDBJ databases">
        <authorList>
            <person name="de Groot N.N."/>
        </authorList>
    </citation>
    <scope>NUCLEOTIDE SEQUENCE [LARGE SCALE GENOMIC DNA]</scope>
    <source>
        <strain evidence="8 9">CGMCC 1.7059</strain>
    </source>
</reference>
<evidence type="ECO:0000256" key="2">
    <source>
        <dbReference type="ARBA" id="ARBA00009820"/>
    </source>
</evidence>
<evidence type="ECO:0000256" key="3">
    <source>
        <dbReference type="ARBA" id="ARBA00022729"/>
    </source>
</evidence>
<dbReference type="EMBL" id="FNNE01000003">
    <property type="protein sequence ID" value="SDW58928.1"/>
    <property type="molecule type" value="Genomic_DNA"/>
</dbReference>
<dbReference type="GO" id="GO:0017038">
    <property type="term" value="P:protein import"/>
    <property type="evidence" value="ECO:0007669"/>
    <property type="project" value="InterPro"/>
</dbReference>
<dbReference type="Gene3D" id="3.40.50.10070">
    <property type="entry name" value="TolB, N-terminal domain"/>
    <property type="match status" value="1"/>
</dbReference>
<feature type="region of interest" description="Disordered" evidence="6">
    <location>
        <begin position="429"/>
        <end position="451"/>
    </location>
</feature>